<dbReference type="AlphaFoldDB" id="A0A3Q0IT33"/>
<evidence type="ECO:0000256" key="2">
    <source>
        <dbReference type="SAM" id="Phobius"/>
    </source>
</evidence>
<feature type="transmembrane region" description="Helical" evidence="2">
    <location>
        <begin position="78"/>
        <end position="96"/>
    </location>
</feature>
<keyword evidence="3" id="KW-1185">Reference proteome</keyword>
<reference evidence="4" key="1">
    <citation type="submission" date="2025-08" db="UniProtKB">
        <authorList>
            <consortium name="RefSeq"/>
        </authorList>
    </citation>
    <scope>IDENTIFICATION</scope>
</reference>
<feature type="transmembrane region" description="Helical" evidence="2">
    <location>
        <begin position="180"/>
        <end position="201"/>
    </location>
</feature>
<sequence>MTNILTMNCTAWLEVRKKVLTRLSTCLPLGALVVVPFLTENYGSIYVLMALPITTLTSYFIDVCGVRKSKIINDWFCLLLRVCLLSASSQALSLAVKTMSHGSGLDILERLFRHSTLPVMSSFVILLVAIMFVLGLDRSGLLRQLITMSTLGVIFLLLYFSIKLNDSSFVDRKKQALEDGWSQIIFIAGVLVCSFSGTGLVKGQIESVRKYSEITITVLLLCLIMYSAVATCLCMLDTNSMISVVDEVPLLKLFNHRQMWRTEVIIYCLMVTGLSLSLPEIMSSAVSSVVGLASHACVIPVLFARESIFTSTHLHAIVLISCTALVLNIFCPYDQLIFVASSIVLLNSIVSSGYLICGQYMSLYRSTNRVKLGGATKTGHQYQTLSMNPVHSTSTENLVGSSTNQDEDSGQGSDTDIDAAVEEFRDQVMIVKELPMKGKVKPEAWKSPVLTGENVYLKFLPLGALILCLVAAGIFMFHQTYTLLSLVLFSEGCLTCLLLTQPIEYQLEGENKSLPQWVLVLSSTLSVILLSQLVLHVWYILCIWTMIGLFLYWRMKQKSSKQFQKRQRVRLESIPDHQVIASYLTANSAMGGIDEVIIATK</sequence>
<feature type="transmembrane region" description="Helical" evidence="2">
    <location>
        <begin position="20"/>
        <end position="39"/>
    </location>
</feature>
<keyword evidence="2" id="KW-0472">Membrane</keyword>
<evidence type="ECO:0000256" key="1">
    <source>
        <dbReference type="SAM" id="MobiDB-lite"/>
    </source>
</evidence>
<feature type="compositionally biased region" description="Acidic residues" evidence="1">
    <location>
        <begin position="405"/>
        <end position="415"/>
    </location>
</feature>
<feature type="transmembrane region" description="Helical" evidence="2">
    <location>
        <begin position="141"/>
        <end position="160"/>
    </location>
</feature>
<dbReference type="GO" id="GO:0015171">
    <property type="term" value="F:amino acid transmembrane transporter activity"/>
    <property type="evidence" value="ECO:0007669"/>
    <property type="project" value="TreeGrafter"/>
</dbReference>
<feature type="region of interest" description="Disordered" evidence="1">
    <location>
        <begin position="396"/>
        <end position="415"/>
    </location>
</feature>
<keyword evidence="2" id="KW-1133">Transmembrane helix</keyword>
<dbReference type="GO" id="GO:0005886">
    <property type="term" value="C:plasma membrane"/>
    <property type="evidence" value="ECO:0007669"/>
    <property type="project" value="TreeGrafter"/>
</dbReference>
<feature type="transmembrane region" description="Helical" evidence="2">
    <location>
        <begin position="314"/>
        <end position="330"/>
    </location>
</feature>
<evidence type="ECO:0000313" key="3">
    <source>
        <dbReference type="Proteomes" id="UP000079169"/>
    </source>
</evidence>
<name>A0A3Q0IT33_DIACI</name>
<dbReference type="Gene3D" id="1.20.1740.10">
    <property type="entry name" value="Amino acid/polyamine transporter I"/>
    <property type="match status" value="1"/>
</dbReference>
<organism evidence="3 4">
    <name type="scientific">Diaphorina citri</name>
    <name type="common">Asian citrus psyllid</name>
    <dbReference type="NCBI Taxonomy" id="121845"/>
    <lineage>
        <taxon>Eukaryota</taxon>
        <taxon>Metazoa</taxon>
        <taxon>Ecdysozoa</taxon>
        <taxon>Arthropoda</taxon>
        <taxon>Hexapoda</taxon>
        <taxon>Insecta</taxon>
        <taxon>Pterygota</taxon>
        <taxon>Neoptera</taxon>
        <taxon>Paraneoptera</taxon>
        <taxon>Hemiptera</taxon>
        <taxon>Sternorrhyncha</taxon>
        <taxon>Psylloidea</taxon>
        <taxon>Psyllidae</taxon>
        <taxon>Diaphorininae</taxon>
        <taxon>Diaphorina</taxon>
    </lineage>
</organism>
<evidence type="ECO:0000313" key="4">
    <source>
        <dbReference type="RefSeq" id="XP_026677798.1"/>
    </source>
</evidence>
<feature type="transmembrane region" description="Helical" evidence="2">
    <location>
        <begin position="116"/>
        <end position="134"/>
    </location>
</feature>
<gene>
    <name evidence="4" type="primary">LOC103507026</name>
</gene>
<dbReference type="RefSeq" id="XP_026677798.1">
    <property type="nucleotide sequence ID" value="XM_026821997.1"/>
</dbReference>
<dbReference type="PANTHER" id="PTHR43243:SF98">
    <property type="entry name" value="TORN AND DIMINISHED RHABDOMERES, ISOFORM D"/>
    <property type="match status" value="1"/>
</dbReference>
<dbReference type="PANTHER" id="PTHR43243">
    <property type="entry name" value="INNER MEMBRANE TRANSPORTER YGJI-RELATED"/>
    <property type="match status" value="1"/>
</dbReference>
<feature type="transmembrane region" description="Helical" evidence="2">
    <location>
        <begin position="213"/>
        <end position="236"/>
    </location>
</feature>
<feature type="transmembrane region" description="Helical" evidence="2">
    <location>
        <begin position="336"/>
        <end position="357"/>
    </location>
</feature>
<feature type="transmembrane region" description="Helical" evidence="2">
    <location>
        <begin position="537"/>
        <end position="555"/>
    </location>
</feature>
<keyword evidence="2" id="KW-0812">Transmembrane</keyword>
<feature type="transmembrane region" description="Helical" evidence="2">
    <location>
        <begin position="455"/>
        <end position="477"/>
    </location>
</feature>
<feature type="transmembrane region" description="Helical" evidence="2">
    <location>
        <begin position="281"/>
        <end position="302"/>
    </location>
</feature>
<dbReference type="Proteomes" id="UP000079169">
    <property type="component" value="Unplaced"/>
</dbReference>
<proteinExistence type="predicted"/>
<dbReference type="GeneID" id="103507026"/>
<accession>A0A3Q0IT33</accession>
<protein>
    <submittedName>
        <fullName evidence="4">Uncharacterized protein LOC103507026 isoform X3</fullName>
    </submittedName>
</protein>
<feature type="transmembrane region" description="Helical" evidence="2">
    <location>
        <begin position="45"/>
        <end position="66"/>
    </location>
</feature>